<dbReference type="SUPFAM" id="SSF55729">
    <property type="entry name" value="Acyl-CoA N-acyltransferases (Nat)"/>
    <property type="match status" value="1"/>
</dbReference>
<dbReference type="InterPro" id="IPR016181">
    <property type="entry name" value="Acyl_CoA_acyltransferase"/>
</dbReference>
<dbReference type="Gene3D" id="3.40.630.30">
    <property type="match status" value="1"/>
</dbReference>
<dbReference type="InterPro" id="IPR000182">
    <property type="entry name" value="GNAT_dom"/>
</dbReference>
<dbReference type="PANTHER" id="PTHR43792:SF13">
    <property type="entry name" value="ACETYLTRANSFERASE"/>
    <property type="match status" value="1"/>
</dbReference>
<proteinExistence type="predicted"/>
<evidence type="ECO:0000313" key="3">
    <source>
        <dbReference type="Proteomes" id="UP000658225"/>
    </source>
</evidence>
<gene>
    <name evidence="2" type="ORF">H4683_004318</name>
</gene>
<dbReference type="EMBL" id="JADBEL010000061">
    <property type="protein sequence ID" value="MBE1557179.1"/>
    <property type="molecule type" value="Genomic_DNA"/>
</dbReference>
<name>A0A927MLY5_9BACL</name>
<dbReference type="EC" id="2.3.1.267" evidence="2"/>
<keyword evidence="3" id="KW-1185">Reference proteome</keyword>
<protein>
    <submittedName>
        <fullName evidence="2">Ribosomal-protein-alanine N-acetyltransferase</fullName>
        <ecNumber evidence="2">2.3.1.267</ecNumber>
    </submittedName>
</protein>
<feature type="domain" description="N-acetyltransferase" evidence="1">
    <location>
        <begin position="1"/>
        <end position="149"/>
    </location>
</feature>
<dbReference type="GO" id="GO:0008999">
    <property type="term" value="F:protein-N-terminal-alanine acetyltransferase activity"/>
    <property type="evidence" value="ECO:0007669"/>
    <property type="project" value="UniProtKB-EC"/>
</dbReference>
<accession>A0A927MLY5</accession>
<comment type="caution">
    <text evidence="2">The sequence shown here is derived from an EMBL/GenBank/DDBJ whole genome shotgun (WGS) entry which is preliminary data.</text>
</comment>
<dbReference type="Proteomes" id="UP000658225">
    <property type="component" value="Unassembled WGS sequence"/>
</dbReference>
<keyword evidence="2" id="KW-0808">Transferase</keyword>
<evidence type="ECO:0000313" key="2">
    <source>
        <dbReference type="EMBL" id="MBE1557179.1"/>
    </source>
</evidence>
<dbReference type="PROSITE" id="PS51186">
    <property type="entry name" value="GNAT"/>
    <property type="match status" value="1"/>
</dbReference>
<keyword evidence="2" id="KW-0012">Acyltransferase</keyword>
<dbReference type="InterPro" id="IPR051531">
    <property type="entry name" value="N-acetyltransferase"/>
</dbReference>
<dbReference type="PANTHER" id="PTHR43792">
    <property type="entry name" value="GNAT FAMILY, PUTATIVE (AFU_ORTHOLOGUE AFUA_3G00765)-RELATED-RELATED"/>
    <property type="match status" value="1"/>
</dbReference>
<sequence length="149" mass="17068">MEIETKRLKLIACNPEFVSKISPREYEIGNHIKEYLGELKNDSSIQGWGIWFVVNKNNNNIIGDIGFKGKPINNMVEIGYGITPSSQKSGYATEAVKAIIDWAFSFNQVEKIIAECLDDNIPSIKVLEKMKMKRVEQNNNMLKWELIKM</sequence>
<dbReference type="AlphaFoldDB" id="A0A927MLY5"/>
<evidence type="ECO:0000259" key="1">
    <source>
        <dbReference type="PROSITE" id="PS51186"/>
    </source>
</evidence>
<dbReference type="Pfam" id="PF13302">
    <property type="entry name" value="Acetyltransf_3"/>
    <property type="match status" value="1"/>
</dbReference>
<dbReference type="RefSeq" id="WP_192600757.1">
    <property type="nucleotide sequence ID" value="NZ_JADBEL010000061.1"/>
</dbReference>
<organism evidence="2 3">
    <name type="scientific">Sporosarcina limicola</name>
    <dbReference type="NCBI Taxonomy" id="34101"/>
    <lineage>
        <taxon>Bacteria</taxon>
        <taxon>Bacillati</taxon>
        <taxon>Bacillota</taxon>
        <taxon>Bacilli</taxon>
        <taxon>Bacillales</taxon>
        <taxon>Caryophanaceae</taxon>
        <taxon>Sporosarcina</taxon>
    </lineage>
</organism>
<reference evidence="2" key="1">
    <citation type="submission" date="2020-10" db="EMBL/GenBank/DDBJ databases">
        <title>Genomic Encyclopedia of Type Strains, Phase IV (KMG-IV): sequencing the most valuable type-strain genomes for metagenomic binning, comparative biology and taxonomic classification.</title>
        <authorList>
            <person name="Goeker M."/>
        </authorList>
    </citation>
    <scope>NUCLEOTIDE SEQUENCE</scope>
    <source>
        <strain evidence="2">DSM 13886</strain>
    </source>
</reference>